<dbReference type="RefSeq" id="WP_115100257.1">
    <property type="nucleotide sequence ID" value="NZ_QHKS01000004.1"/>
</dbReference>
<name>A0A370ND58_9BURK</name>
<keyword evidence="2" id="KW-1185">Reference proteome</keyword>
<sequence>MVTFIVVVALAAFIPYVAAPGIANGVKAVTSPPAAMRLDTSPPAAYDGTDAANRILVERRDSEASV</sequence>
<organism evidence="1 2">
    <name type="scientific">Paraburkholderia lacunae</name>
    <dbReference type="NCBI Taxonomy" id="2211104"/>
    <lineage>
        <taxon>Bacteria</taxon>
        <taxon>Pseudomonadati</taxon>
        <taxon>Pseudomonadota</taxon>
        <taxon>Betaproteobacteria</taxon>
        <taxon>Burkholderiales</taxon>
        <taxon>Burkholderiaceae</taxon>
        <taxon>Paraburkholderia</taxon>
    </lineage>
</organism>
<dbReference type="Proteomes" id="UP000254875">
    <property type="component" value="Unassembled WGS sequence"/>
</dbReference>
<proteinExistence type="predicted"/>
<dbReference type="EMBL" id="QHKS01000004">
    <property type="protein sequence ID" value="RDK03495.1"/>
    <property type="molecule type" value="Genomic_DNA"/>
</dbReference>
<reference evidence="2" key="1">
    <citation type="submission" date="2018-05" db="EMBL/GenBank/DDBJ databases">
        <authorList>
            <person name="Feng T."/>
        </authorList>
    </citation>
    <scope>NUCLEOTIDE SEQUENCE [LARGE SCALE GENOMIC DNA]</scope>
    <source>
        <strain evidence="2">S27</strain>
    </source>
</reference>
<comment type="caution">
    <text evidence="1">The sequence shown here is derived from an EMBL/GenBank/DDBJ whole genome shotgun (WGS) entry which is preliminary data.</text>
</comment>
<protein>
    <submittedName>
        <fullName evidence="1">Uncharacterized protein</fullName>
    </submittedName>
</protein>
<dbReference type="OrthoDB" id="9111432at2"/>
<accession>A0A370ND58</accession>
<evidence type="ECO:0000313" key="2">
    <source>
        <dbReference type="Proteomes" id="UP000254875"/>
    </source>
</evidence>
<dbReference type="AlphaFoldDB" id="A0A370ND58"/>
<gene>
    <name evidence="1" type="ORF">DLM46_08220</name>
</gene>
<evidence type="ECO:0000313" key="1">
    <source>
        <dbReference type="EMBL" id="RDK03495.1"/>
    </source>
</evidence>